<name>A0A8X6LRL1_TRICU</name>
<organism evidence="2 3">
    <name type="scientific">Trichonephila clavata</name>
    <name type="common">Joro spider</name>
    <name type="synonym">Nephila clavata</name>
    <dbReference type="NCBI Taxonomy" id="2740835"/>
    <lineage>
        <taxon>Eukaryota</taxon>
        <taxon>Metazoa</taxon>
        <taxon>Ecdysozoa</taxon>
        <taxon>Arthropoda</taxon>
        <taxon>Chelicerata</taxon>
        <taxon>Arachnida</taxon>
        <taxon>Araneae</taxon>
        <taxon>Araneomorphae</taxon>
        <taxon>Entelegynae</taxon>
        <taxon>Araneoidea</taxon>
        <taxon>Nephilidae</taxon>
        <taxon>Trichonephila</taxon>
    </lineage>
</organism>
<keyword evidence="1" id="KW-0732">Signal</keyword>
<dbReference type="OrthoDB" id="6435934at2759"/>
<keyword evidence="3" id="KW-1185">Reference proteome</keyword>
<accession>A0A8X6LRL1</accession>
<feature type="signal peptide" evidence="1">
    <location>
        <begin position="1"/>
        <end position="23"/>
    </location>
</feature>
<protein>
    <submittedName>
        <fullName evidence="2">Uncharacterized protein</fullName>
    </submittedName>
</protein>
<comment type="caution">
    <text evidence="2">The sequence shown here is derived from an EMBL/GenBank/DDBJ whole genome shotgun (WGS) entry which is preliminary data.</text>
</comment>
<sequence length="144" mass="16447">MNFAFHFIVVTFVVLNATIFTSASCDDDSDEESFFSFLSYEVKTLSDEQRTPLETFVNTVVDAVYRSDTLKDVFDISDRPSIQFSQFSYQTTFEILEALGSSHSDVLADFATRPIAQNYQSITREHSLQFIPISWPPTHTLSEF</sequence>
<dbReference type="Proteomes" id="UP000887116">
    <property type="component" value="Unassembled WGS sequence"/>
</dbReference>
<feature type="chain" id="PRO_5036458346" evidence="1">
    <location>
        <begin position="24"/>
        <end position="144"/>
    </location>
</feature>
<evidence type="ECO:0000256" key="1">
    <source>
        <dbReference type="SAM" id="SignalP"/>
    </source>
</evidence>
<proteinExistence type="predicted"/>
<dbReference type="EMBL" id="BMAO01007735">
    <property type="protein sequence ID" value="GFR18127.1"/>
    <property type="molecule type" value="Genomic_DNA"/>
</dbReference>
<evidence type="ECO:0000313" key="2">
    <source>
        <dbReference type="EMBL" id="GFR18127.1"/>
    </source>
</evidence>
<evidence type="ECO:0000313" key="3">
    <source>
        <dbReference type="Proteomes" id="UP000887116"/>
    </source>
</evidence>
<dbReference type="AlphaFoldDB" id="A0A8X6LRL1"/>
<gene>
    <name evidence="2" type="primary">NCL1_32900</name>
    <name evidence="2" type="ORF">TNCT_665171</name>
</gene>
<reference evidence="2" key="1">
    <citation type="submission" date="2020-07" db="EMBL/GenBank/DDBJ databases">
        <title>Multicomponent nature underlies the extraordinary mechanical properties of spider dragline silk.</title>
        <authorList>
            <person name="Kono N."/>
            <person name="Nakamura H."/>
            <person name="Mori M."/>
            <person name="Yoshida Y."/>
            <person name="Ohtoshi R."/>
            <person name="Malay A.D."/>
            <person name="Moran D.A.P."/>
            <person name="Tomita M."/>
            <person name="Numata K."/>
            <person name="Arakawa K."/>
        </authorList>
    </citation>
    <scope>NUCLEOTIDE SEQUENCE</scope>
</reference>